<sequence>MEGWDKSTPVNLWMTHECFQEDTFGTHLVDGSANLEAWRTDRTSPQSAFPAVTADTEWEELLITDEVFPSFFDDVVHESEIQAPQTHYFNNSNESSNNIPPSIITPLIPIRKSFHKCKTSKKTLRQQDGKKLDENGLAGEVATVIERGIQEDILSQTPTLYSLLRAWVVGNTNNSQRYYIRPKRKTLVDYLSTRSKPIDSHQPTKFHPKHTAKNGQTNIHSNRAYHPPPIDILEWLKIRHILKESSPYSKYDASQMHKTRVRKARIQRILRKKEAEHAQQNLANKGIKVK</sequence>
<reference evidence="2" key="1">
    <citation type="journal article" date="2021" name="Sci. Rep.">
        <title>Diploid genomic architecture of Nitzschia inconspicua, an elite biomass production diatom.</title>
        <authorList>
            <person name="Oliver A."/>
            <person name="Podell S."/>
            <person name="Pinowska A."/>
            <person name="Traller J.C."/>
            <person name="Smith S.R."/>
            <person name="McClure R."/>
            <person name="Beliaev A."/>
            <person name="Bohutskyi P."/>
            <person name="Hill E.A."/>
            <person name="Rabines A."/>
            <person name="Zheng H."/>
            <person name="Allen L.Z."/>
            <person name="Kuo A."/>
            <person name="Grigoriev I.V."/>
            <person name="Allen A.E."/>
            <person name="Hazlebeck D."/>
            <person name="Allen E.E."/>
        </authorList>
    </citation>
    <scope>NUCLEOTIDE SEQUENCE</scope>
    <source>
        <strain evidence="2">Hildebrandi</strain>
    </source>
</reference>
<accession>A0A9K3L136</accession>
<dbReference type="AlphaFoldDB" id="A0A9K3L136"/>
<dbReference type="Proteomes" id="UP000693970">
    <property type="component" value="Unassembled WGS sequence"/>
</dbReference>
<name>A0A9K3L136_9STRA</name>
<dbReference type="EMBL" id="JAGRRH010000017">
    <property type="protein sequence ID" value="KAG7352816.1"/>
    <property type="molecule type" value="Genomic_DNA"/>
</dbReference>
<organism evidence="2 3">
    <name type="scientific">Nitzschia inconspicua</name>
    <dbReference type="NCBI Taxonomy" id="303405"/>
    <lineage>
        <taxon>Eukaryota</taxon>
        <taxon>Sar</taxon>
        <taxon>Stramenopiles</taxon>
        <taxon>Ochrophyta</taxon>
        <taxon>Bacillariophyta</taxon>
        <taxon>Bacillariophyceae</taxon>
        <taxon>Bacillariophycidae</taxon>
        <taxon>Bacillariales</taxon>
        <taxon>Bacillariaceae</taxon>
        <taxon>Nitzschia</taxon>
    </lineage>
</organism>
<protein>
    <submittedName>
        <fullName evidence="2">Uncharacterized protein</fullName>
    </submittedName>
</protein>
<proteinExistence type="predicted"/>
<reference evidence="2" key="2">
    <citation type="submission" date="2021-04" db="EMBL/GenBank/DDBJ databases">
        <authorList>
            <person name="Podell S."/>
        </authorList>
    </citation>
    <scope>NUCLEOTIDE SEQUENCE</scope>
    <source>
        <strain evidence="2">Hildebrandi</strain>
    </source>
</reference>
<keyword evidence="3" id="KW-1185">Reference proteome</keyword>
<comment type="caution">
    <text evidence="2">The sequence shown here is derived from an EMBL/GenBank/DDBJ whole genome shotgun (WGS) entry which is preliminary data.</text>
</comment>
<gene>
    <name evidence="2" type="ORF">IV203_008864</name>
</gene>
<feature type="region of interest" description="Disordered" evidence="1">
    <location>
        <begin position="198"/>
        <end position="224"/>
    </location>
</feature>
<evidence type="ECO:0000313" key="3">
    <source>
        <dbReference type="Proteomes" id="UP000693970"/>
    </source>
</evidence>
<evidence type="ECO:0000313" key="2">
    <source>
        <dbReference type="EMBL" id="KAG7352816.1"/>
    </source>
</evidence>
<evidence type="ECO:0000256" key="1">
    <source>
        <dbReference type="SAM" id="MobiDB-lite"/>
    </source>
</evidence>